<gene>
    <name evidence="1" type="ORF">ZHAS_00007319</name>
</gene>
<organism evidence="1">
    <name type="scientific">Anopheles sinensis</name>
    <name type="common">Mosquito</name>
    <dbReference type="NCBI Taxonomy" id="74873"/>
    <lineage>
        <taxon>Eukaryota</taxon>
        <taxon>Metazoa</taxon>
        <taxon>Ecdysozoa</taxon>
        <taxon>Arthropoda</taxon>
        <taxon>Hexapoda</taxon>
        <taxon>Insecta</taxon>
        <taxon>Pterygota</taxon>
        <taxon>Neoptera</taxon>
        <taxon>Endopterygota</taxon>
        <taxon>Diptera</taxon>
        <taxon>Nematocera</taxon>
        <taxon>Culicoidea</taxon>
        <taxon>Culicidae</taxon>
        <taxon>Anophelinae</taxon>
        <taxon>Anopheles</taxon>
    </lineage>
</organism>
<keyword evidence="3" id="KW-1185">Reference proteome</keyword>
<dbReference type="EMBL" id="KE524999">
    <property type="protein sequence ID" value="KFB39937.1"/>
    <property type="molecule type" value="Genomic_DNA"/>
</dbReference>
<dbReference type="AlphaFoldDB" id="A0A084VPP3"/>
<protein>
    <submittedName>
        <fullName evidence="1 2">Uncharacterized protein</fullName>
    </submittedName>
</protein>
<proteinExistence type="predicted"/>
<dbReference type="EnsemblMetazoa" id="ASIC007319-RA">
    <property type="protein sequence ID" value="ASIC007319-PA"/>
    <property type="gene ID" value="ASIC007319"/>
</dbReference>
<dbReference type="EMBL" id="ATLV01015022">
    <property type="status" value="NOT_ANNOTATED_CDS"/>
    <property type="molecule type" value="Genomic_DNA"/>
</dbReference>
<sequence length="138" mass="14724">MFRGLGFSSVGHSTLSVPAVGCVDAGYAIPRALFKYRLCQQPARTSTNTNTPRWWCSDGGPRSARPAGNGRSMGVCVCVAVQIPSESRELIMLIIVPFGGVRKLIQRVAGEGERTSAGMVFTLPAWQTAALGLGRAER</sequence>
<reference evidence="2" key="2">
    <citation type="submission" date="2020-05" db="UniProtKB">
        <authorList>
            <consortium name="EnsemblMetazoa"/>
        </authorList>
    </citation>
    <scope>IDENTIFICATION</scope>
</reference>
<name>A0A084VPP3_ANOSI</name>
<reference evidence="1 3" key="1">
    <citation type="journal article" date="2014" name="BMC Genomics">
        <title>Genome sequence of Anopheles sinensis provides insight into genetics basis of mosquito competence for malaria parasites.</title>
        <authorList>
            <person name="Zhou D."/>
            <person name="Zhang D."/>
            <person name="Ding G."/>
            <person name="Shi L."/>
            <person name="Hou Q."/>
            <person name="Ye Y."/>
            <person name="Xu Y."/>
            <person name="Zhou H."/>
            <person name="Xiong C."/>
            <person name="Li S."/>
            <person name="Yu J."/>
            <person name="Hong S."/>
            <person name="Yu X."/>
            <person name="Zou P."/>
            <person name="Chen C."/>
            <person name="Chang X."/>
            <person name="Wang W."/>
            <person name="Lv Y."/>
            <person name="Sun Y."/>
            <person name="Ma L."/>
            <person name="Shen B."/>
            <person name="Zhu C."/>
        </authorList>
    </citation>
    <scope>NUCLEOTIDE SEQUENCE [LARGE SCALE GENOMIC DNA]</scope>
</reference>
<evidence type="ECO:0000313" key="1">
    <source>
        <dbReference type="EMBL" id="KFB39937.1"/>
    </source>
</evidence>
<dbReference type="Proteomes" id="UP000030765">
    <property type="component" value="Unassembled WGS sequence"/>
</dbReference>
<evidence type="ECO:0000313" key="2">
    <source>
        <dbReference type="EnsemblMetazoa" id="ASIC007319-PA"/>
    </source>
</evidence>
<evidence type="ECO:0000313" key="3">
    <source>
        <dbReference type="Proteomes" id="UP000030765"/>
    </source>
</evidence>
<accession>A0A084VPP3</accession>
<dbReference type="VEuPathDB" id="VectorBase:ASIC007319"/>